<protein>
    <submittedName>
        <fullName evidence="2">Uncharacterized protein</fullName>
    </submittedName>
</protein>
<dbReference type="EMBL" id="LR797824">
    <property type="protein sequence ID" value="CAB4241579.1"/>
    <property type="molecule type" value="Genomic_DNA"/>
</dbReference>
<evidence type="ECO:0000256" key="1">
    <source>
        <dbReference type="SAM" id="MobiDB-lite"/>
    </source>
</evidence>
<accession>A0A6J5TBD6</accession>
<feature type="region of interest" description="Disordered" evidence="1">
    <location>
        <begin position="1"/>
        <end position="62"/>
    </location>
</feature>
<feature type="compositionally biased region" description="Basic and acidic residues" evidence="1">
    <location>
        <begin position="20"/>
        <end position="35"/>
    </location>
</feature>
<reference evidence="2" key="1">
    <citation type="submission" date="2020-05" db="EMBL/GenBank/DDBJ databases">
        <authorList>
            <person name="Chiriac C."/>
            <person name="Salcher M."/>
            <person name="Ghai R."/>
            <person name="Kavagutti S V."/>
        </authorList>
    </citation>
    <scope>NUCLEOTIDE SEQUENCE</scope>
</reference>
<name>A0A6J5TBD6_9CAUD</name>
<proteinExistence type="predicted"/>
<organism evidence="2">
    <name type="scientific">uncultured Caudovirales phage</name>
    <dbReference type="NCBI Taxonomy" id="2100421"/>
    <lineage>
        <taxon>Viruses</taxon>
        <taxon>Duplodnaviria</taxon>
        <taxon>Heunggongvirae</taxon>
        <taxon>Uroviricota</taxon>
        <taxon>Caudoviricetes</taxon>
        <taxon>Peduoviridae</taxon>
        <taxon>Maltschvirus</taxon>
        <taxon>Maltschvirus maltsch</taxon>
    </lineage>
</organism>
<gene>
    <name evidence="2" type="ORF">UFOVP71_117</name>
</gene>
<feature type="compositionally biased region" description="Basic and acidic residues" evidence="1">
    <location>
        <begin position="42"/>
        <end position="52"/>
    </location>
</feature>
<sequence length="62" mass="7155">MSHGGKGDTPRPYSVSPEEFSARHEIIFGKKEPRKPWVYVPPEKENPEKQENTENSTNQDDK</sequence>
<evidence type="ECO:0000313" key="2">
    <source>
        <dbReference type="EMBL" id="CAB4241579.1"/>
    </source>
</evidence>